<protein>
    <submittedName>
        <fullName evidence="3">PEP-CTERM protein-sorting domain-containing protein</fullName>
    </submittedName>
</protein>
<reference evidence="4" key="1">
    <citation type="submission" date="2017-06" db="EMBL/GenBank/DDBJ databases">
        <authorList>
            <person name="Varghese N."/>
            <person name="Submissions S."/>
        </authorList>
    </citation>
    <scope>NUCLEOTIDE SEQUENCE [LARGE SCALE GENOMIC DNA]</scope>
    <source>
        <strain evidence="4">LNB2</strain>
    </source>
</reference>
<dbReference type="AlphaFoldDB" id="A0A239F6Y6"/>
<dbReference type="RefSeq" id="WP_089219390.1">
    <property type="nucleotide sequence ID" value="NZ_FZOS01000008.1"/>
</dbReference>
<proteinExistence type="predicted"/>
<evidence type="ECO:0000259" key="2">
    <source>
        <dbReference type="Pfam" id="PF07589"/>
    </source>
</evidence>
<name>A0A239F6Y6_9SPHN</name>
<accession>A0A239F6Y6</accession>
<keyword evidence="4" id="KW-1185">Reference proteome</keyword>
<evidence type="ECO:0000256" key="1">
    <source>
        <dbReference type="SAM" id="SignalP"/>
    </source>
</evidence>
<evidence type="ECO:0000313" key="4">
    <source>
        <dbReference type="Proteomes" id="UP000198281"/>
    </source>
</evidence>
<dbReference type="InterPro" id="IPR013424">
    <property type="entry name" value="Ice-binding_C"/>
</dbReference>
<evidence type="ECO:0000313" key="3">
    <source>
        <dbReference type="EMBL" id="SNS52810.1"/>
    </source>
</evidence>
<gene>
    <name evidence="3" type="ORF">SAMN06295912_108101</name>
</gene>
<feature type="domain" description="Ice-binding protein C-terminal" evidence="2">
    <location>
        <begin position="169"/>
        <end position="193"/>
    </location>
</feature>
<keyword evidence="1" id="KW-0732">Signal</keyword>
<dbReference type="NCBIfam" id="TIGR02595">
    <property type="entry name" value="PEP_CTERM"/>
    <property type="match status" value="1"/>
</dbReference>
<feature type="chain" id="PRO_5013325964" evidence="1">
    <location>
        <begin position="22"/>
        <end position="204"/>
    </location>
</feature>
<dbReference type="Pfam" id="PF07589">
    <property type="entry name" value="PEP-CTERM"/>
    <property type="match status" value="1"/>
</dbReference>
<dbReference type="EMBL" id="FZOS01000008">
    <property type="protein sequence ID" value="SNS52810.1"/>
    <property type="molecule type" value="Genomic_DNA"/>
</dbReference>
<dbReference type="Proteomes" id="UP000198281">
    <property type="component" value="Unassembled WGS sequence"/>
</dbReference>
<dbReference type="NCBIfam" id="NF035944">
    <property type="entry name" value="PEPxxWA-CTERM"/>
    <property type="match status" value="1"/>
</dbReference>
<sequence length="204" mass="22684">MNRILAVLISIMAISPFSAKAALVEYRFDVEGHYVSGSDDMSNFWLQSGYYFGAITFVADLDDAIFQYVSPEGYVDTLDEDFATIAVRRQSDAALPREDFVAYMGYGAPEAKTPLRDFENLRWSGHNAFSYSAAMPGIWRTEAFGSITKFTAREVETGTPLGVQFSYTAVPEPASWAMMIGGFGMIGATMRRRHPARHRIEQAA</sequence>
<organism evidence="3 4">
    <name type="scientific">Edaphosphingomonas laterariae</name>
    <dbReference type="NCBI Taxonomy" id="861865"/>
    <lineage>
        <taxon>Bacteria</taxon>
        <taxon>Pseudomonadati</taxon>
        <taxon>Pseudomonadota</taxon>
        <taxon>Alphaproteobacteria</taxon>
        <taxon>Sphingomonadales</taxon>
        <taxon>Rhizorhabdaceae</taxon>
        <taxon>Edaphosphingomonas</taxon>
    </lineage>
</organism>
<feature type="signal peptide" evidence="1">
    <location>
        <begin position="1"/>
        <end position="21"/>
    </location>
</feature>